<dbReference type="KEGG" id="eiv:EIN_373060"/>
<gene>
    <name evidence="2" type="ORF">EIN_373060</name>
</gene>
<dbReference type="RefSeq" id="XP_004182727.1">
    <property type="nucleotide sequence ID" value="XM_004182679.1"/>
</dbReference>
<dbReference type="Proteomes" id="UP000014680">
    <property type="component" value="Unassembled WGS sequence"/>
</dbReference>
<proteinExistence type="predicted"/>
<keyword evidence="3" id="KW-1185">Reference proteome</keyword>
<sequence length="741" mass="83480">CDQYKCNANLECSVEPKECVKTMPYIEMDCYIAKCNEKTGQCENRLSCDTFSSCGGGASGESICYCNATTNNKCFCEKKEGDNNCDSNKNEICDYTQDPPKCVVSRCKEDLTISGCQYQKCNETTGNAYYVDIECTETIKEVDSRCKDMFTYICMDGKCVVKAVVSEDELKVECGYCEYNSVSNSVVYISNCEKTQSRCGSFEGKCIEGKCVYPQSVSADPNVFCLNCTSLLCGGDLDVYKYSYNEVTGLCSYSLISQVPQCSVCSEQKYTSTCKGKELEKTWTSEEGVSMKYKIPKDCKNDQCIPRYPLTCQEYDLFGEILDTFGNCRDYMRASYHYSSKFDTYNFAYGYKQSEIFMDEADEEAYCEWTFEKINCKKCVSHPSNGSFEDIDECPKRENGVDYICLNNECIVDPDFSCPVEHCVVKKMNEDNSCEFLYDMCEANELKVEDARKVQSEKYDKIGKTMSCANIECLGTRCPVFANDQMCQINEGEHPDYGCRVSLERCDTANEVYWCKFKSIVKPEEDNKYFLERDNVKLNNKCFNYYCEENCTGEGKNLTCEHHWKIDESISNANPQPRNPCEDATCNALTGETEYAEKPCFVSEEFPTLTANQARCFYCKCSYIDGSPSLIMYAETEDEHYELDQCGNCKVMNQSDRTQQLNQKVECVLSAEMNSSGAIAAATTVAAVVAALVIGMVAVSIGIFNTYQLITSAMKNVVSVAAENPQFQAAENVADNTNFNE</sequence>
<feature type="non-terminal residue" evidence="2">
    <location>
        <position position="1"/>
    </location>
</feature>
<dbReference type="OrthoDB" id="28608at2759"/>
<keyword evidence="1" id="KW-0812">Transmembrane</keyword>
<protein>
    <submittedName>
        <fullName evidence="2">Galactose-specific adhesin 170kD subunit</fullName>
    </submittedName>
</protein>
<feature type="transmembrane region" description="Helical" evidence="1">
    <location>
        <begin position="678"/>
        <end position="704"/>
    </location>
</feature>
<dbReference type="AlphaFoldDB" id="A0A0A1TXZ9"/>
<dbReference type="VEuPathDB" id="AmoebaDB:EIN_373060"/>
<organism evidence="2 3">
    <name type="scientific">Entamoeba invadens IP1</name>
    <dbReference type="NCBI Taxonomy" id="370355"/>
    <lineage>
        <taxon>Eukaryota</taxon>
        <taxon>Amoebozoa</taxon>
        <taxon>Evosea</taxon>
        <taxon>Archamoebae</taxon>
        <taxon>Mastigamoebida</taxon>
        <taxon>Entamoebidae</taxon>
        <taxon>Entamoeba</taxon>
    </lineage>
</organism>
<evidence type="ECO:0000256" key="1">
    <source>
        <dbReference type="SAM" id="Phobius"/>
    </source>
</evidence>
<keyword evidence="1" id="KW-1133">Transmembrane helix</keyword>
<accession>A0A0A1TXZ9</accession>
<evidence type="ECO:0000313" key="3">
    <source>
        <dbReference type="Proteomes" id="UP000014680"/>
    </source>
</evidence>
<evidence type="ECO:0000313" key="2">
    <source>
        <dbReference type="EMBL" id="ELP83381.1"/>
    </source>
</evidence>
<name>A0A0A1TXZ9_ENTIV</name>
<dbReference type="EMBL" id="KB207268">
    <property type="protein sequence ID" value="ELP83381.1"/>
    <property type="molecule type" value="Genomic_DNA"/>
</dbReference>
<dbReference type="GeneID" id="14882472"/>
<reference evidence="2 3" key="1">
    <citation type="submission" date="2012-10" db="EMBL/GenBank/DDBJ databases">
        <authorList>
            <person name="Zafar N."/>
            <person name="Inman J."/>
            <person name="Hall N."/>
            <person name="Lorenzi H."/>
            <person name="Caler E."/>
        </authorList>
    </citation>
    <scope>NUCLEOTIDE SEQUENCE [LARGE SCALE GENOMIC DNA]</scope>
    <source>
        <strain evidence="2 3">IP1</strain>
    </source>
</reference>
<keyword evidence="1" id="KW-0472">Membrane</keyword>